<dbReference type="Proteomes" id="UP000092993">
    <property type="component" value="Unassembled WGS sequence"/>
</dbReference>
<dbReference type="PANTHER" id="PTHR19918">
    <property type="entry name" value="CELL DIVISION CYCLE 20 CDC20 FIZZY -RELATED"/>
    <property type="match status" value="1"/>
</dbReference>
<evidence type="ECO:0000256" key="2">
    <source>
        <dbReference type="ARBA" id="ARBA00022574"/>
    </source>
</evidence>
<dbReference type="PROSITE" id="PS50294">
    <property type="entry name" value="WD_REPEATS_REGION"/>
    <property type="match status" value="1"/>
</dbReference>
<organism evidence="7 8">
    <name type="scientific">Grifola frondosa</name>
    <name type="common">Maitake</name>
    <name type="synonym">Polyporus frondosus</name>
    <dbReference type="NCBI Taxonomy" id="5627"/>
    <lineage>
        <taxon>Eukaryota</taxon>
        <taxon>Fungi</taxon>
        <taxon>Dikarya</taxon>
        <taxon>Basidiomycota</taxon>
        <taxon>Agaricomycotina</taxon>
        <taxon>Agaricomycetes</taxon>
        <taxon>Polyporales</taxon>
        <taxon>Grifolaceae</taxon>
        <taxon>Grifola</taxon>
    </lineage>
</organism>
<dbReference type="GO" id="GO:0031145">
    <property type="term" value="P:anaphase-promoting complex-dependent catabolic process"/>
    <property type="evidence" value="ECO:0007669"/>
    <property type="project" value="TreeGrafter"/>
</dbReference>
<name>A0A1C7MDN2_GRIFR</name>
<evidence type="ECO:0000259" key="6">
    <source>
        <dbReference type="Pfam" id="PF24807"/>
    </source>
</evidence>
<evidence type="ECO:0000313" key="7">
    <source>
        <dbReference type="EMBL" id="OBZ74717.1"/>
    </source>
</evidence>
<dbReference type="Pfam" id="PF24807">
    <property type="entry name" value="WD40_CDC20-Fz"/>
    <property type="match status" value="1"/>
</dbReference>
<keyword evidence="3" id="KW-0677">Repeat</keyword>
<comment type="caution">
    <text evidence="7">The sequence shown here is derived from an EMBL/GenBank/DDBJ whole genome shotgun (WGS) entry which is preliminary data.</text>
</comment>
<feature type="compositionally biased region" description="Polar residues" evidence="5">
    <location>
        <begin position="1"/>
        <end position="10"/>
    </location>
</feature>
<dbReference type="GO" id="GO:1990757">
    <property type="term" value="F:ubiquitin ligase activator activity"/>
    <property type="evidence" value="ECO:0007669"/>
    <property type="project" value="TreeGrafter"/>
</dbReference>
<dbReference type="InterPro" id="IPR001680">
    <property type="entry name" value="WD40_rpt"/>
</dbReference>
<dbReference type="InterPro" id="IPR056150">
    <property type="entry name" value="WD40_CDC20-Fz"/>
</dbReference>
<dbReference type="SUPFAM" id="SSF50978">
    <property type="entry name" value="WD40 repeat-like"/>
    <property type="match status" value="1"/>
</dbReference>
<dbReference type="EMBL" id="LUGG01000005">
    <property type="protein sequence ID" value="OBZ74717.1"/>
    <property type="molecule type" value="Genomic_DNA"/>
</dbReference>
<sequence length="501" mass="55059">MDGSTPNTCVTPRRKRTWTPGSITNAYSTKRRRVSMASVDLTRELSQAGESSSLSQTSTADRFISARADFSLPLFITPRSQRIARVFGLADDRVLKFGETNASSSAGSQFARHRFNFYQLLASPHKISPTSAEANLGSRKQFVLALDGPGIPSDLFAFPMTWSSRNAIAVACGRDVYYQNLDTRAITHLFKLQGRSYGRLMSIEWSRHKPSVLAAGTTTGSLQLWDADTVKQVRQWQDESFEEIAGMSWNRDVLAVGVEDGSIGLYDSRESSAIGRLTCHKDRVHGVRWSHDGNYLASGDQQGVVHFWDARAGKALSNANKRGSKMKHKAPVKALAWCPWKPDLLASGSMYPDGKIRIWSVNSTASAAPPLHTIPLDTSVTSLIWSPHCKELLSTHGISWVSRSSESCPNLSSRADSATQRPMTIKTSLTNSLTVHGYPSLRRIVSVPAHTGAVGHSSLSPDGTMVFTICPAEEAMKMWKVWAIPANAERRESAFDKCAIR</sequence>
<feature type="region of interest" description="Disordered" evidence="5">
    <location>
        <begin position="1"/>
        <end position="22"/>
    </location>
</feature>
<feature type="domain" description="CDC20/Fizzy WD40" evidence="6">
    <location>
        <begin position="146"/>
        <end position="479"/>
    </location>
</feature>
<evidence type="ECO:0000256" key="5">
    <source>
        <dbReference type="SAM" id="MobiDB-lite"/>
    </source>
</evidence>
<evidence type="ECO:0000256" key="3">
    <source>
        <dbReference type="ARBA" id="ARBA00022737"/>
    </source>
</evidence>
<dbReference type="PROSITE" id="PS50082">
    <property type="entry name" value="WD_REPEATS_2"/>
    <property type="match status" value="1"/>
</dbReference>
<dbReference type="SMART" id="SM00320">
    <property type="entry name" value="WD40"/>
    <property type="match status" value="5"/>
</dbReference>
<dbReference type="GO" id="GO:0005680">
    <property type="term" value="C:anaphase-promoting complex"/>
    <property type="evidence" value="ECO:0007669"/>
    <property type="project" value="TreeGrafter"/>
</dbReference>
<keyword evidence="8" id="KW-1185">Reference proteome</keyword>
<gene>
    <name evidence="7" type="primary">slp1_0</name>
    <name evidence="7" type="ORF">A0H81_05541</name>
</gene>
<feature type="repeat" description="WD" evidence="4">
    <location>
        <begin position="277"/>
        <end position="318"/>
    </location>
</feature>
<accession>A0A1C7MDN2</accession>
<dbReference type="InterPro" id="IPR015943">
    <property type="entry name" value="WD40/YVTN_repeat-like_dom_sf"/>
</dbReference>
<dbReference type="GO" id="GO:1905786">
    <property type="term" value="P:positive regulation of anaphase-promoting complex-dependent catabolic process"/>
    <property type="evidence" value="ECO:0007669"/>
    <property type="project" value="TreeGrafter"/>
</dbReference>
<dbReference type="GO" id="GO:0010997">
    <property type="term" value="F:anaphase-promoting complex binding"/>
    <property type="evidence" value="ECO:0007669"/>
    <property type="project" value="InterPro"/>
</dbReference>
<dbReference type="AlphaFoldDB" id="A0A1C7MDN2"/>
<keyword evidence="2 4" id="KW-0853">WD repeat</keyword>
<proteinExistence type="inferred from homology"/>
<dbReference type="InterPro" id="IPR036322">
    <property type="entry name" value="WD40_repeat_dom_sf"/>
</dbReference>
<evidence type="ECO:0000256" key="1">
    <source>
        <dbReference type="ARBA" id="ARBA00006445"/>
    </source>
</evidence>
<dbReference type="InterPro" id="IPR033010">
    <property type="entry name" value="Cdc20/Fizzy"/>
</dbReference>
<dbReference type="OrthoDB" id="10263272at2759"/>
<dbReference type="OMA" id="CPAEEAM"/>
<comment type="similarity">
    <text evidence="1">Belongs to the WD repeat CDC20/Fizzy family.</text>
</comment>
<reference evidence="7 8" key="1">
    <citation type="submission" date="2016-03" db="EMBL/GenBank/DDBJ databases">
        <title>Whole genome sequencing of Grifola frondosa 9006-11.</title>
        <authorList>
            <person name="Min B."/>
            <person name="Park H."/>
            <person name="Kim J.-G."/>
            <person name="Cho H."/>
            <person name="Oh Y.-L."/>
            <person name="Kong W.-S."/>
            <person name="Choi I.-G."/>
        </authorList>
    </citation>
    <scope>NUCLEOTIDE SEQUENCE [LARGE SCALE GENOMIC DNA]</scope>
    <source>
        <strain evidence="7 8">9006-11</strain>
    </source>
</reference>
<evidence type="ECO:0000256" key="4">
    <source>
        <dbReference type="PROSITE-ProRule" id="PRU00221"/>
    </source>
</evidence>
<protein>
    <submittedName>
        <fullName evidence="7">WD repeat-containing protein slp1</fullName>
    </submittedName>
</protein>
<dbReference type="Gene3D" id="2.130.10.10">
    <property type="entry name" value="YVTN repeat-like/Quinoprotein amine dehydrogenase"/>
    <property type="match status" value="1"/>
</dbReference>
<dbReference type="PANTHER" id="PTHR19918:SF5">
    <property type="entry name" value="MEIOSIS-SPECIFIC APC_C ACTIVATOR PROTEIN AMA1"/>
    <property type="match status" value="1"/>
</dbReference>
<evidence type="ECO:0000313" key="8">
    <source>
        <dbReference type="Proteomes" id="UP000092993"/>
    </source>
</evidence>
<dbReference type="STRING" id="5627.A0A1C7MDN2"/>